<keyword evidence="2" id="KW-0812">Transmembrane</keyword>
<evidence type="ECO:0000256" key="2">
    <source>
        <dbReference type="SAM" id="Phobius"/>
    </source>
</evidence>
<comment type="caution">
    <text evidence="3">The sequence shown here is derived from an EMBL/GenBank/DDBJ whole genome shotgun (WGS) entry which is preliminary data.</text>
</comment>
<dbReference type="EMBL" id="CAXDID020000436">
    <property type="protein sequence ID" value="CAL6091542.1"/>
    <property type="molecule type" value="Genomic_DNA"/>
</dbReference>
<gene>
    <name evidence="3" type="ORF">HINF_LOCUS14523</name>
    <name evidence="4" type="ORF">HINF_LOCUS65837</name>
</gene>
<name>A0AA86U0G7_9EUKA</name>
<feature type="transmembrane region" description="Helical" evidence="2">
    <location>
        <begin position="471"/>
        <end position="489"/>
    </location>
</feature>
<accession>A0AA86U0G7</accession>
<keyword evidence="2" id="KW-1133">Transmembrane helix</keyword>
<reference evidence="4 5" key="2">
    <citation type="submission" date="2024-07" db="EMBL/GenBank/DDBJ databases">
        <authorList>
            <person name="Akdeniz Z."/>
        </authorList>
    </citation>
    <scope>NUCLEOTIDE SEQUENCE [LARGE SCALE GENOMIC DNA]</scope>
</reference>
<evidence type="ECO:0000313" key="4">
    <source>
        <dbReference type="EMBL" id="CAL6091542.1"/>
    </source>
</evidence>
<protein>
    <submittedName>
        <fullName evidence="4">Hypothetical_protein</fullName>
    </submittedName>
</protein>
<feature type="coiled-coil region" evidence="1">
    <location>
        <begin position="244"/>
        <end position="404"/>
    </location>
</feature>
<reference evidence="3" key="1">
    <citation type="submission" date="2023-06" db="EMBL/GenBank/DDBJ databases">
        <authorList>
            <person name="Kurt Z."/>
        </authorList>
    </citation>
    <scope>NUCLEOTIDE SEQUENCE</scope>
</reference>
<dbReference type="AlphaFoldDB" id="A0AA86U0G7"/>
<feature type="transmembrane region" description="Helical" evidence="2">
    <location>
        <begin position="442"/>
        <end position="459"/>
    </location>
</feature>
<evidence type="ECO:0000313" key="3">
    <source>
        <dbReference type="EMBL" id="CAI9926878.1"/>
    </source>
</evidence>
<keyword evidence="5" id="KW-1185">Reference proteome</keyword>
<keyword evidence="2" id="KW-0472">Membrane</keyword>
<dbReference type="Proteomes" id="UP001642409">
    <property type="component" value="Unassembled WGS sequence"/>
</dbReference>
<dbReference type="EMBL" id="CATOUU010000377">
    <property type="protein sequence ID" value="CAI9926878.1"/>
    <property type="molecule type" value="Genomic_DNA"/>
</dbReference>
<evidence type="ECO:0000313" key="5">
    <source>
        <dbReference type="Proteomes" id="UP001642409"/>
    </source>
</evidence>
<organism evidence="3">
    <name type="scientific">Hexamita inflata</name>
    <dbReference type="NCBI Taxonomy" id="28002"/>
    <lineage>
        <taxon>Eukaryota</taxon>
        <taxon>Metamonada</taxon>
        <taxon>Diplomonadida</taxon>
        <taxon>Hexamitidae</taxon>
        <taxon>Hexamitinae</taxon>
        <taxon>Hexamita</taxon>
    </lineage>
</organism>
<proteinExistence type="predicted"/>
<evidence type="ECO:0000256" key="1">
    <source>
        <dbReference type="SAM" id="Coils"/>
    </source>
</evidence>
<sequence>MFQSQLSFLKISNSSVLYSQFSVLSVSLEIVMSQICCLILITSSFGLYQDEASLSSMYQFFNNSTFFRVDTLISNLASSESSNIIIQHCLNYFKQFNTFTSLDAPFDINSIQQIQQIVSFCAYAHLSNLQLKRELQEEEQLPPTLKPGDYLPFTPNSCIAVTEDEKFFALPDFFGLNNIRIQAPDYEPFIFKGFKLNSSNNKTDLISNSLQLTPEQRKITMQLLQTAELEQNTTQNQTEPNLKSNQNEQKITELNANLENAKTQLKQQIALNKQQQTSNQQTNEQLQKLVDKKTQIISENVQEILTLKQNLSQLVHIQDKIKTLEQQKAADANNIQNIMSQLQCIRVEKTQAEQTAAGYQNNIQTQKQQIDTQKEIIIQQEKEIDTLQQKSESLEKQVKAQEIVFQQFNSLNTAKQQQIKKHQAIQVLTNAFLAVNNTYSNMIPLQFGIIYLILIAVRISNIFKASKIAQCSILILNLLIASILIYFVIMDKSKIQLGFEAMIRIITSLLTI</sequence>
<keyword evidence="1" id="KW-0175">Coiled coil</keyword>